<dbReference type="Proteomes" id="UP000663836">
    <property type="component" value="Unassembled WGS sequence"/>
</dbReference>
<proteinExistence type="predicted"/>
<name>A0A820DMV5_9BILA</name>
<organism evidence="1 2">
    <name type="scientific">Rotaria sordida</name>
    <dbReference type="NCBI Taxonomy" id="392033"/>
    <lineage>
        <taxon>Eukaryota</taxon>
        <taxon>Metazoa</taxon>
        <taxon>Spiralia</taxon>
        <taxon>Gnathifera</taxon>
        <taxon>Rotifera</taxon>
        <taxon>Eurotatoria</taxon>
        <taxon>Bdelloidea</taxon>
        <taxon>Philodinida</taxon>
        <taxon>Philodinidae</taxon>
        <taxon>Rotaria</taxon>
    </lineage>
</organism>
<dbReference type="EMBL" id="CAJOBD010019361">
    <property type="protein sequence ID" value="CAF4234091.1"/>
    <property type="molecule type" value="Genomic_DNA"/>
</dbReference>
<protein>
    <submittedName>
        <fullName evidence="1">Uncharacterized protein</fullName>
    </submittedName>
</protein>
<reference evidence="1" key="1">
    <citation type="submission" date="2021-02" db="EMBL/GenBank/DDBJ databases">
        <authorList>
            <person name="Nowell W R."/>
        </authorList>
    </citation>
    <scope>NUCLEOTIDE SEQUENCE</scope>
</reference>
<evidence type="ECO:0000313" key="2">
    <source>
        <dbReference type="Proteomes" id="UP000663836"/>
    </source>
</evidence>
<comment type="caution">
    <text evidence="1">The sequence shown here is derived from an EMBL/GenBank/DDBJ whole genome shotgun (WGS) entry which is preliminary data.</text>
</comment>
<feature type="non-terminal residue" evidence="1">
    <location>
        <position position="31"/>
    </location>
</feature>
<accession>A0A820DMV5</accession>
<sequence>MEFAAMESNDTDIIISLLITTNEQISSIEHL</sequence>
<dbReference type="AlphaFoldDB" id="A0A820DMV5"/>
<evidence type="ECO:0000313" key="1">
    <source>
        <dbReference type="EMBL" id="CAF4234091.1"/>
    </source>
</evidence>
<gene>
    <name evidence="1" type="ORF">JBS370_LOCUS38009</name>
</gene>